<organism evidence="2 3">
    <name type="scientific">Symbiochloris irregularis</name>
    <dbReference type="NCBI Taxonomy" id="706552"/>
    <lineage>
        <taxon>Eukaryota</taxon>
        <taxon>Viridiplantae</taxon>
        <taxon>Chlorophyta</taxon>
        <taxon>core chlorophytes</taxon>
        <taxon>Trebouxiophyceae</taxon>
        <taxon>Trebouxiales</taxon>
        <taxon>Trebouxiaceae</taxon>
        <taxon>Symbiochloris</taxon>
    </lineage>
</organism>
<keyword evidence="3" id="KW-1185">Reference proteome</keyword>
<accession>A0AAW1PXA3</accession>
<feature type="chain" id="PRO_5043373955" evidence="1">
    <location>
        <begin position="20"/>
        <end position="215"/>
    </location>
</feature>
<sequence length="215" mass="23218">MHRSLKLALLLLAYAAVSAQGNLKPWKYGGHYPSYSLHHGHYPHSYHSGYGYGGDWNPPSYPGHYGYHHKHPGYYYQPWPAKLSCIVSATFENITTQPAAALEGSGVRTSASMELSVTTSINVPGPWNMTFYSYLYNSIIPFGSNATALFYVAQGTGVVQSSIPLVAHTVQPVLPPLAVMTNIATGPGPLSTQSITHALRPTNASLNDVPCTIEG</sequence>
<evidence type="ECO:0000313" key="2">
    <source>
        <dbReference type="EMBL" id="KAK9814026.1"/>
    </source>
</evidence>
<feature type="signal peptide" evidence="1">
    <location>
        <begin position="1"/>
        <end position="19"/>
    </location>
</feature>
<keyword evidence="1" id="KW-0732">Signal</keyword>
<reference evidence="2 3" key="1">
    <citation type="journal article" date="2024" name="Nat. Commun.">
        <title>Phylogenomics reveals the evolutionary origins of lichenization in chlorophyte algae.</title>
        <authorList>
            <person name="Puginier C."/>
            <person name="Libourel C."/>
            <person name="Otte J."/>
            <person name="Skaloud P."/>
            <person name="Haon M."/>
            <person name="Grisel S."/>
            <person name="Petersen M."/>
            <person name="Berrin J.G."/>
            <person name="Delaux P.M."/>
            <person name="Dal Grande F."/>
            <person name="Keller J."/>
        </authorList>
    </citation>
    <scope>NUCLEOTIDE SEQUENCE [LARGE SCALE GENOMIC DNA]</scope>
    <source>
        <strain evidence="2 3">SAG 2036</strain>
    </source>
</reference>
<gene>
    <name evidence="2" type="ORF">WJX73_009551</name>
</gene>
<comment type="caution">
    <text evidence="2">The sequence shown here is derived from an EMBL/GenBank/DDBJ whole genome shotgun (WGS) entry which is preliminary data.</text>
</comment>
<dbReference type="EMBL" id="JALJOQ010000002">
    <property type="protein sequence ID" value="KAK9814026.1"/>
    <property type="molecule type" value="Genomic_DNA"/>
</dbReference>
<name>A0AAW1PXA3_9CHLO</name>
<proteinExistence type="predicted"/>
<dbReference type="Proteomes" id="UP001465755">
    <property type="component" value="Unassembled WGS sequence"/>
</dbReference>
<evidence type="ECO:0000313" key="3">
    <source>
        <dbReference type="Proteomes" id="UP001465755"/>
    </source>
</evidence>
<evidence type="ECO:0000256" key="1">
    <source>
        <dbReference type="SAM" id="SignalP"/>
    </source>
</evidence>
<dbReference type="AlphaFoldDB" id="A0AAW1PXA3"/>
<protein>
    <submittedName>
        <fullName evidence="2">Uncharacterized protein</fullName>
    </submittedName>
</protein>